<evidence type="ECO:0000313" key="2">
    <source>
        <dbReference type="EMBL" id="BAU47926.1"/>
    </source>
</evidence>
<dbReference type="AlphaFoldDB" id="A0A1B4V2Z8"/>
<feature type="region of interest" description="Disordered" evidence="1">
    <location>
        <begin position="1"/>
        <end position="45"/>
    </location>
</feature>
<accession>A0A1B4V2Z8</accession>
<proteinExistence type="predicted"/>
<organism evidence="2 3">
    <name type="scientific">Sulfurifustis variabilis</name>
    <dbReference type="NCBI Taxonomy" id="1675686"/>
    <lineage>
        <taxon>Bacteria</taxon>
        <taxon>Pseudomonadati</taxon>
        <taxon>Pseudomonadota</taxon>
        <taxon>Gammaproteobacteria</taxon>
        <taxon>Acidiferrobacterales</taxon>
        <taxon>Acidiferrobacteraceae</taxon>
        <taxon>Sulfurifustis</taxon>
    </lineage>
</organism>
<protein>
    <submittedName>
        <fullName evidence="2">Uncharacterized protein</fullName>
    </submittedName>
</protein>
<sequence length="127" mass="12967">MPPPVSTNAAVTPRAAVMRTVQSPVPEQLPDQPAKAKPGDGVAESVTELPAPKSAVQLLPQSIPAGWETTCPLPESVTFNSCVPGGGVSPVPPVLPLPSASLPAPPPHPPRNASRTPRTRVPGNDGE</sequence>
<reference evidence="2 3" key="1">
    <citation type="submission" date="2015-08" db="EMBL/GenBank/DDBJ databases">
        <title>Complete genome sequence of Sulfurifustis variabilis.</title>
        <authorList>
            <person name="Miura A."/>
            <person name="Kojima H."/>
            <person name="Fukui M."/>
        </authorList>
    </citation>
    <scope>NUCLEOTIDE SEQUENCE [LARGE SCALE GENOMIC DNA]</scope>
    <source>
        <strain evidence="3">skN76</strain>
    </source>
</reference>
<dbReference type="KEGG" id="sva:SVA_1359"/>
<keyword evidence="3" id="KW-1185">Reference proteome</keyword>
<evidence type="ECO:0000256" key="1">
    <source>
        <dbReference type="SAM" id="MobiDB-lite"/>
    </source>
</evidence>
<name>A0A1B4V2Z8_9GAMM</name>
<gene>
    <name evidence="2" type="ORF">SVA_1359</name>
</gene>
<feature type="compositionally biased region" description="Polar residues" evidence="1">
    <location>
        <begin position="1"/>
        <end position="10"/>
    </location>
</feature>
<dbReference type="Proteomes" id="UP000218899">
    <property type="component" value="Chromosome"/>
</dbReference>
<evidence type="ECO:0000313" key="3">
    <source>
        <dbReference type="Proteomes" id="UP000218899"/>
    </source>
</evidence>
<dbReference type="EMBL" id="AP014936">
    <property type="protein sequence ID" value="BAU47926.1"/>
    <property type="molecule type" value="Genomic_DNA"/>
</dbReference>
<feature type="region of interest" description="Disordered" evidence="1">
    <location>
        <begin position="83"/>
        <end position="127"/>
    </location>
</feature>